<sequence length="64" mass="7309">MDGAFFNFWDGMDNGKENTPGRCKVNPVAGIRNVLRQFENTIVRRDLKGVRGDIRALTTREKRA</sequence>
<comment type="caution">
    <text evidence="1">The sequence shown here is derived from an EMBL/GenBank/DDBJ whole genome shotgun (WGS) entry which is preliminary data.</text>
</comment>
<protein>
    <submittedName>
        <fullName evidence="1">Uncharacterized protein</fullName>
    </submittedName>
</protein>
<accession>X1F4L4</accession>
<gene>
    <name evidence="1" type="ORF">S03H2_00574</name>
</gene>
<dbReference type="AlphaFoldDB" id="X1F4L4"/>
<evidence type="ECO:0000313" key="1">
    <source>
        <dbReference type="EMBL" id="GAH27475.1"/>
    </source>
</evidence>
<proteinExistence type="predicted"/>
<dbReference type="EMBL" id="BARU01000123">
    <property type="protein sequence ID" value="GAH27475.1"/>
    <property type="molecule type" value="Genomic_DNA"/>
</dbReference>
<name>X1F4L4_9ZZZZ</name>
<organism evidence="1">
    <name type="scientific">marine sediment metagenome</name>
    <dbReference type="NCBI Taxonomy" id="412755"/>
    <lineage>
        <taxon>unclassified sequences</taxon>
        <taxon>metagenomes</taxon>
        <taxon>ecological metagenomes</taxon>
    </lineage>
</organism>
<reference evidence="1" key="1">
    <citation type="journal article" date="2014" name="Front. Microbiol.">
        <title>High frequency of phylogenetically diverse reductive dehalogenase-homologous genes in deep subseafloor sedimentary metagenomes.</title>
        <authorList>
            <person name="Kawai M."/>
            <person name="Futagami T."/>
            <person name="Toyoda A."/>
            <person name="Takaki Y."/>
            <person name="Nishi S."/>
            <person name="Hori S."/>
            <person name="Arai W."/>
            <person name="Tsubouchi T."/>
            <person name="Morono Y."/>
            <person name="Uchiyama I."/>
            <person name="Ito T."/>
            <person name="Fujiyama A."/>
            <person name="Inagaki F."/>
            <person name="Takami H."/>
        </authorList>
    </citation>
    <scope>NUCLEOTIDE SEQUENCE</scope>
    <source>
        <strain evidence="1">Expedition CK06-06</strain>
    </source>
</reference>